<dbReference type="PANTHER" id="PTHR43736">
    <property type="entry name" value="ADP-RIBOSE PYROPHOSPHATASE"/>
    <property type="match status" value="1"/>
</dbReference>
<dbReference type="Pfam" id="PF00293">
    <property type="entry name" value="NUDIX"/>
    <property type="match status" value="1"/>
</dbReference>
<dbReference type="CDD" id="cd18889">
    <property type="entry name" value="NUDIX_ADPRase"/>
    <property type="match status" value="1"/>
</dbReference>
<evidence type="ECO:0000259" key="2">
    <source>
        <dbReference type="PROSITE" id="PS51462"/>
    </source>
</evidence>
<dbReference type="SUPFAM" id="SSF55811">
    <property type="entry name" value="Nudix"/>
    <property type="match status" value="1"/>
</dbReference>
<dbReference type="Proteomes" id="UP000295758">
    <property type="component" value="Unassembled WGS sequence"/>
</dbReference>
<dbReference type="Proteomes" id="UP000247389">
    <property type="component" value="Unassembled WGS sequence"/>
</dbReference>
<gene>
    <name evidence="4" type="ORF">BY453_13413</name>
    <name evidence="3" type="ORF">C8C78_1375</name>
</gene>
<organism evidence="3 5">
    <name type="scientific">Halanaerobium congolense</name>
    <dbReference type="NCBI Taxonomy" id="54121"/>
    <lineage>
        <taxon>Bacteria</taxon>
        <taxon>Bacillati</taxon>
        <taxon>Bacillota</taxon>
        <taxon>Clostridia</taxon>
        <taxon>Halanaerobiales</taxon>
        <taxon>Halanaerobiaceae</taxon>
        <taxon>Halanaerobium</taxon>
    </lineage>
</organism>
<dbReference type="InterPro" id="IPR059176">
    <property type="entry name" value="UDP-X_N"/>
</dbReference>
<dbReference type="AlphaFoldDB" id="A0A1G9YI67"/>
<feature type="domain" description="Nudix hydrolase" evidence="2">
    <location>
        <begin position="68"/>
        <end position="194"/>
    </location>
</feature>
<evidence type="ECO:0000256" key="1">
    <source>
        <dbReference type="ARBA" id="ARBA00005582"/>
    </source>
</evidence>
<comment type="similarity">
    <text evidence="1">Belongs to the Nudix hydrolase family.</text>
</comment>
<evidence type="ECO:0000313" key="5">
    <source>
        <dbReference type="Proteomes" id="UP000247389"/>
    </source>
</evidence>
<evidence type="ECO:0000313" key="6">
    <source>
        <dbReference type="Proteomes" id="UP000295758"/>
    </source>
</evidence>
<evidence type="ECO:0000313" key="3">
    <source>
        <dbReference type="EMBL" id="PXV62165.1"/>
    </source>
</evidence>
<dbReference type="Gene3D" id="3.90.79.10">
    <property type="entry name" value="Nucleoside Triphosphate Pyrophosphohydrolase"/>
    <property type="match status" value="1"/>
</dbReference>
<dbReference type="PANTHER" id="PTHR43736:SF1">
    <property type="entry name" value="DIHYDRONEOPTERIN TRIPHOSPHATE DIPHOSPHATASE"/>
    <property type="match status" value="1"/>
</dbReference>
<dbReference type="RefSeq" id="WP_089723405.1">
    <property type="nucleotide sequence ID" value="NZ_FNGB01000057.1"/>
</dbReference>
<dbReference type="EMBL" id="QICM01000037">
    <property type="protein sequence ID" value="PXV62165.1"/>
    <property type="molecule type" value="Genomic_DNA"/>
</dbReference>
<accession>A0A1G9YI67</accession>
<dbReference type="InterPro" id="IPR015797">
    <property type="entry name" value="NUDIX_hydrolase-like_dom_sf"/>
</dbReference>
<reference evidence="3 5" key="1">
    <citation type="submission" date="2018-04" db="EMBL/GenBank/DDBJ databases">
        <title>Subsurface microbial communities from deep shales in Ohio and West Virginia, USA.</title>
        <authorList>
            <person name="Wrighton K."/>
        </authorList>
    </citation>
    <scope>NUCLEOTIDE SEQUENCE [LARGE SCALE GENOMIC DNA]</scope>
    <source>
        <strain evidence="3 5">MSL28</strain>
    </source>
</reference>
<reference evidence="4 6" key="2">
    <citation type="submission" date="2019-03" db="EMBL/GenBank/DDBJ databases">
        <title>Deep subsurface shale carbon reservoir microbial communities from Ohio and West Virginia, USA.</title>
        <authorList>
            <person name="Wrighton K."/>
        </authorList>
    </citation>
    <scope>NUCLEOTIDE SEQUENCE [LARGE SCALE GENOMIC DNA]</scope>
    <source>
        <strain evidence="4 6">UTICA-S4D12</strain>
    </source>
</reference>
<proteinExistence type="inferred from homology"/>
<protein>
    <submittedName>
        <fullName evidence="3">ADP-ribose pyrophosphatase YjhB (NUDIX family)</fullName>
    </submittedName>
</protein>
<name>A0A1G9YI67_9FIRM</name>
<dbReference type="PROSITE" id="PS51462">
    <property type="entry name" value="NUDIX"/>
    <property type="match status" value="1"/>
</dbReference>
<dbReference type="EMBL" id="SOAA01000034">
    <property type="protein sequence ID" value="TDS26565.1"/>
    <property type="molecule type" value="Genomic_DNA"/>
</dbReference>
<sequence length="207" mass="23989">MVKEPSWLIYAKKLQAIAQAGLAYSKDKYDIERFEEIRDISVDILKNYTDIEHKKIEELFANENGYPTPKVDVRAAIFQDKKILLVKEKIDGFWSLPGGWADVDLSLKENIIKEAREEAGVEIIPKRIISILDRKKHNDPPMPYGIYKIFVQCDFIDMKFEKNIETSSAIFFAEGDLPALSTSRNTEEQIKMCFSAKEKEYHETIFD</sequence>
<dbReference type="Pfam" id="PF12535">
    <property type="entry name" value="Nudix_N"/>
    <property type="match status" value="1"/>
</dbReference>
<evidence type="ECO:0000313" key="4">
    <source>
        <dbReference type="EMBL" id="TDS26565.1"/>
    </source>
</evidence>
<dbReference type="Gene3D" id="6.10.250.1120">
    <property type="match status" value="1"/>
</dbReference>
<comment type="caution">
    <text evidence="3">The sequence shown here is derived from an EMBL/GenBank/DDBJ whole genome shotgun (WGS) entry which is preliminary data.</text>
</comment>
<dbReference type="InterPro" id="IPR000086">
    <property type="entry name" value="NUDIX_hydrolase_dom"/>
</dbReference>